<name>A0A9W9UU58_PENBR</name>
<sequence>MTTAMQLRHFNRELVFIVNPHGRYFHGEGRTQISNLSIKDQAKVIVPLLLEAFVTEFDGMPAPLAENKSAFAPYSWSTKDPLLARVVSARCRTVGIRSELCTVQVSDAQTVQIAGECWKKWKNDILHAMSMYDCCLTDDGEEKVEMGGGCEYCHFTPSFDRPLFPCTECDAAYYCSKECKSLRQIDHNVTCVGGLDQSVSP</sequence>
<accession>A0A9W9UU58</accession>
<evidence type="ECO:0000256" key="3">
    <source>
        <dbReference type="ARBA" id="ARBA00022833"/>
    </source>
</evidence>
<dbReference type="AlphaFoldDB" id="A0A9W9UU58"/>
<feature type="domain" description="MYND-type" evidence="5">
    <location>
        <begin position="150"/>
        <end position="191"/>
    </location>
</feature>
<dbReference type="Proteomes" id="UP001148299">
    <property type="component" value="Unassembled WGS sequence"/>
</dbReference>
<dbReference type="Gene3D" id="6.10.140.2220">
    <property type="match status" value="1"/>
</dbReference>
<evidence type="ECO:0000259" key="5">
    <source>
        <dbReference type="PROSITE" id="PS50865"/>
    </source>
</evidence>
<dbReference type="Pfam" id="PF01753">
    <property type="entry name" value="zf-MYND"/>
    <property type="match status" value="1"/>
</dbReference>
<reference evidence="6" key="1">
    <citation type="submission" date="2022-12" db="EMBL/GenBank/DDBJ databases">
        <authorList>
            <person name="Petersen C."/>
        </authorList>
    </citation>
    <scope>NUCLEOTIDE SEQUENCE</scope>
    <source>
        <strain evidence="6">IBT 35675</strain>
    </source>
</reference>
<evidence type="ECO:0000313" key="7">
    <source>
        <dbReference type="Proteomes" id="UP001148299"/>
    </source>
</evidence>
<evidence type="ECO:0000256" key="4">
    <source>
        <dbReference type="PROSITE-ProRule" id="PRU00134"/>
    </source>
</evidence>
<keyword evidence="7" id="KW-1185">Reference proteome</keyword>
<gene>
    <name evidence="6" type="ORF">N7541_004751</name>
</gene>
<dbReference type="PROSITE" id="PS01360">
    <property type="entry name" value="ZF_MYND_1"/>
    <property type="match status" value="1"/>
</dbReference>
<comment type="caution">
    <text evidence="6">The sequence shown here is derived from an EMBL/GenBank/DDBJ whole genome shotgun (WGS) entry which is preliminary data.</text>
</comment>
<reference evidence="6" key="2">
    <citation type="journal article" date="2023" name="IMA Fungus">
        <title>Comparative genomic study of the Penicillium genus elucidates a diverse pangenome and 15 lateral gene transfer events.</title>
        <authorList>
            <person name="Petersen C."/>
            <person name="Sorensen T."/>
            <person name="Nielsen M.R."/>
            <person name="Sondergaard T.E."/>
            <person name="Sorensen J.L."/>
            <person name="Fitzpatrick D.A."/>
            <person name="Frisvad J.C."/>
            <person name="Nielsen K.L."/>
        </authorList>
    </citation>
    <scope>NUCLEOTIDE SEQUENCE</scope>
    <source>
        <strain evidence="6">IBT 35675</strain>
    </source>
</reference>
<dbReference type="PROSITE" id="PS50865">
    <property type="entry name" value="ZF_MYND_2"/>
    <property type="match status" value="1"/>
</dbReference>
<evidence type="ECO:0000256" key="2">
    <source>
        <dbReference type="ARBA" id="ARBA00022771"/>
    </source>
</evidence>
<organism evidence="6 7">
    <name type="scientific">Penicillium brevicompactum</name>
    <dbReference type="NCBI Taxonomy" id="5074"/>
    <lineage>
        <taxon>Eukaryota</taxon>
        <taxon>Fungi</taxon>
        <taxon>Dikarya</taxon>
        <taxon>Ascomycota</taxon>
        <taxon>Pezizomycotina</taxon>
        <taxon>Eurotiomycetes</taxon>
        <taxon>Eurotiomycetidae</taxon>
        <taxon>Eurotiales</taxon>
        <taxon>Aspergillaceae</taxon>
        <taxon>Penicillium</taxon>
    </lineage>
</organism>
<dbReference type="InterPro" id="IPR002893">
    <property type="entry name" value="Znf_MYND"/>
</dbReference>
<dbReference type="EMBL" id="JAPZBR010000003">
    <property type="protein sequence ID" value="KAJ5357593.1"/>
    <property type="molecule type" value="Genomic_DNA"/>
</dbReference>
<dbReference type="SUPFAM" id="SSF144232">
    <property type="entry name" value="HIT/MYND zinc finger-like"/>
    <property type="match status" value="1"/>
</dbReference>
<evidence type="ECO:0000313" key="6">
    <source>
        <dbReference type="EMBL" id="KAJ5357593.1"/>
    </source>
</evidence>
<keyword evidence="3" id="KW-0862">Zinc</keyword>
<evidence type="ECO:0000256" key="1">
    <source>
        <dbReference type="ARBA" id="ARBA00022723"/>
    </source>
</evidence>
<keyword evidence="2 4" id="KW-0863">Zinc-finger</keyword>
<protein>
    <submittedName>
        <fullName evidence="6">Zinc finger MYND-type</fullName>
    </submittedName>
</protein>
<keyword evidence="1" id="KW-0479">Metal-binding</keyword>
<dbReference type="GO" id="GO:0008270">
    <property type="term" value="F:zinc ion binding"/>
    <property type="evidence" value="ECO:0007669"/>
    <property type="project" value="UniProtKB-KW"/>
</dbReference>
<proteinExistence type="predicted"/>